<protein>
    <submittedName>
        <fullName evidence="1">Uncharacterized protein</fullName>
    </submittedName>
</protein>
<gene>
    <name evidence="1" type="ORF">TSACC_23009</name>
</gene>
<dbReference type="Proteomes" id="UP000076023">
    <property type="component" value="Unassembled WGS sequence"/>
</dbReference>
<proteinExistence type="predicted"/>
<sequence length="502" mass="56537">MNPLSMMKRIPWRKILSSIGFLLLLLVTLIVLAGTWFSFQGRREWAETKAELQRRGEVLSYEGLVPAPVPPEQNFFADPIWEPDANGRVDLLALQIGPAEAAHLKAGFPSVADLVKEGDRVKVVQAVGRRAKDRTMTPEEAAFVLAVLEPVQGDLDTLERLAKRPEARFPVDYSKGLAMPLHHVTALLKLGQVLLRRAQAEAAVGRTEQSVDDILLILRLARTVDDEPVLISFLVALSLDSLALDVIEKQVPSWNAEQAQRVGRALGQSDILKQAARAFRGERAFGNQLVDQLKQASHGEVGKTLQMMVGVSDVENRPTGLALIFVDVYRFAFLDGDRAYFNKTHQRWLDSLEKEPGRVHPHDFENIGTELEREKQEMNRYRHVLTLVMMPALTSAFSRAASVETRVRQARIACAIQRYALSERALPSALDQLVPRYLEGIPTDVISGRPMHYRSDGKEYVLWSVGWNEKDDRGEGSPSERRPEKKLDWVWKGRLPEVWRAL</sequence>
<accession>A0A146GDI1</accession>
<keyword evidence="2" id="KW-1185">Reference proteome</keyword>
<dbReference type="Gene3D" id="3.30.700.10">
    <property type="entry name" value="Glycoprotein, Type 4 Pilin"/>
    <property type="match status" value="1"/>
</dbReference>
<organism evidence="1 2">
    <name type="scientific">Terrimicrobium sacchariphilum</name>
    <dbReference type="NCBI Taxonomy" id="690879"/>
    <lineage>
        <taxon>Bacteria</taxon>
        <taxon>Pseudomonadati</taxon>
        <taxon>Verrucomicrobiota</taxon>
        <taxon>Terrimicrobiia</taxon>
        <taxon>Terrimicrobiales</taxon>
        <taxon>Terrimicrobiaceae</taxon>
        <taxon>Terrimicrobium</taxon>
    </lineage>
</organism>
<comment type="caution">
    <text evidence="1">The sequence shown here is derived from an EMBL/GenBank/DDBJ whole genome shotgun (WGS) entry which is preliminary data.</text>
</comment>
<dbReference type="STRING" id="690879.TSACC_23009"/>
<reference evidence="2" key="1">
    <citation type="journal article" date="2017" name="Genome Announc.">
        <title>Draft Genome Sequence of Terrimicrobium sacchariphilum NM-5T, a Facultative Anaerobic Soil Bacterium of the Class Spartobacteria.</title>
        <authorList>
            <person name="Qiu Y.L."/>
            <person name="Tourlousse D.M."/>
            <person name="Matsuura N."/>
            <person name="Ohashi A."/>
            <person name="Sekiguchi Y."/>
        </authorList>
    </citation>
    <scope>NUCLEOTIDE SEQUENCE [LARGE SCALE GENOMIC DNA]</scope>
    <source>
        <strain evidence="2">NM-5</strain>
    </source>
</reference>
<dbReference type="EMBL" id="BDCO01000002">
    <property type="protein sequence ID" value="GAT34578.1"/>
    <property type="molecule type" value="Genomic_DNA"/>
</dbReference>
<dbReference type="InParanoid" id="A0A146GDI1"/>
<evidence type="ECO:0000313" key="2">
    <source>
        <dbReference type="Proteomes" id="UP000076023"/>
    </source>
</evidence>
<evidence type="ECO:0000313" key="1">
    <source>
        <dbReference type="EMBL" id="GAT34578.1"/>
    </source>
</evidence>
<dbReference type="AlphaFoldDB" id="A0A146GDI1"/>
<name>A0A146GDI1_TERSA</name>